<keyword evidence="2" id="KW-0547">Nucleotide-binding</keyword>
<dbReference type="InterPro" id="IPR036597">
    <property type="entry name" value="Fido-like_dom_sf"/>
</dbReference>
<sequence length="242" mass="27892">MGDLLDEYRRQKRIGLEGNLYHKTQIELAYNSNHIEGSRLTEAQTRQIFETRTIDGPARIDDVWEAANHFRLFDLVLDTAEEPLSIDLVKRFHRTLKANTDQALSDSIYEPGAFKTLPNEVGGMLTVEPEKVAVCMDDLLSSYAETRKTFEAVIGLHHRFERIHPFQDGNGRVGRIIMFRECLANDIVPFVVRDDMKAYYYRGLSKYDEEPGWLLDTCRSFQDDFVARFLPLVPHVKPPRAG</sequence>
<keyword evidence="2" id="KW-0067">ATP-binding</keyword>
<protein>
    <submittedName>
        <fullName evidence="5">Cell filamentation protein Fic</fullName>
    </submittedName>
</protein>
<dbReference type="Pfam" id="PF02661">
    <property type="entry name" value="Fic"/>
    <property type="match status" value="1"/>
</dbReference>
<dbReference type="SUPFAM" id="SSF140931">
    <property type="entry name" value="Fic-like"/>
    <property type="match status" value="1"/>
</dbReference>
<feature type="binding site" evidence="2">
    <location>
        <begin position="200"/>
        <end position="201"/>
    </location>
    <ligand>
        <name>ATP</name>
        <dbReference type="ChEBI" id="CHEBI:30616"/>
    </ligand>
</feature>
<accession>A0A2K2U5N7</accession>
<dbReference type="InterPro" id="IPR040198">
    <property type="entry name" value="Fido_containing"/>
</dbReference>
<evidence type="ECO:0000256" key="2">
    <source>
        <dbReference type="PIRSR" id="PIRSR640198-2"/>
    </source>
</evidence>
<feature type="site" description="Important for autoinhibition of adenylyltransferase activity" evidence="3">
    <location>
        <position position="36"/>
    </location>
</feature>
<dbReference type="EMBL" id="PPEL01000023">
    <property type="protein sequence ID" value="PNV65621.1"/>
    <property type="molecule type" value="Genomic_DNA"/>
</dbReference>
<feature type="binding site" evidence="2">
    <location>
        <begin position="168"/>
        <end position="175"/>
    </location>
    <ligand>
        <name>ATP</name>
        <dbReference type="ChEBI" id="CHEBI:30616"/>
    </ligand>
</feature>
<dbReference type="Gene3D" id="1.10.3290.10">
    <property type="entry name" value="Fido-like domain"/>
    <property type="match status" value="1"/>
</dbReference>
<dbReference type="InterPro" id="IPR003812">
    <property type="entry name" value="Fido"/>
</dbReference>
<dbReference type="PANTHER" id="PTHR13504:SF38">
    <property type="entry name" value="FIDO DOMAIN-CONTAINING PROTEIN"/>
    <property type="match status" value="1"/>
</dbReference>
<keyword evidence="6" id="KW-1185">Reference proteome</keyword>
<evidence type="ECO:0000256" key="3">
    <source>
        <dbReference type="PIRSR" id="PIRSR640198-3"/>
    </source>
</evidence>
<evidence type="ECO:0000313" key="6">
    <source>
        <dbReference type="Proteomes" id="UP000236488"/>
    </source>
</evidence>
<dbReference type="GO" id="GO:0005524">
    <property type="term" value="F:ATP binding"/>
    <property type="evidence" value="ECO:0007669"/>
    <property type="project" value="UniProtKB-KW"/>
</dbReference>
<feature type="active site" evidence="1">
    <location>
        <position position="164"/>
    </location>
</feature>
<reference evidence="5 6" key="1">
    <citation type="journal article" date="2018" name="Int. J. Syst. Evol. Microbiol.">
        <title>Rubneribacter badeniensis gen. nov., sp. nov. and Enteroscipio rubneri gen. nov., sp. nov., new members of the Eggerthellaceae isolated from human faeces.</title>
        <authorList>
            <person name="Danylec N."/>
            <person name="Gobl A."/>
            <person name="Stoll D.A."/>
            <person name="Hetzer B."/>
            <person name="Kulling S.E."/>
            <person name="Huch M."/>
        </authorList>
    </citation>
    <scope>NUCLEOTIDE SEQUENCE [LARGE SCALE GENOMIC DNA]</scope>
    <source>
        <strain evidence="5 6">ResAG-85</strain>
    </source>
</reference>
<evidence type="ECO:0000313" key="5">
    <source>
        <dbReference type="EMBL" id="PNV65621.1"/>
    </source>
</evidence>
<dbReference type="PANTHER" id="PTHR13504">
    <property type="entry name" value="FIDO DOMAIN-CONTAINING PROTEIN DDB_G0283145"/>
    <property type="match status" value="1"/>
</dbReference>
<evidence type="ECO:0000259" key="4">
    <source>
        <dbReference type="PROSITE" id="PS51459"/>
    </source>
</evidence>
<dbReference type="Proteomes" id="UP000236488">
    <property type="component" value="Unassembled WGS sequence"/>
</dbReference>
<gene>
    <name evidence="5" type="ORF">C2L80_05680</name>
</gene>
<organism evidence="5 6">
    <name type="scientific">Rubneribacter badeniensis</name>
    <dbReference type="NCBI Taxonomy" id="2070688"/>
    <lineage>
        <taxon>Bacteria</taxon>
        <taxon>Bacillati</taxon>
        <taxon>Actinomycetota</taxon>
        <taxon>Coriobacteriia</taxon>
        <taxon>Eggerthellales</taxon>
        <taxon>Eggerthellaceae</taxon>
        <taxon>Rubneribacter</taxon>
    </lineage>
</organism>
<dbReference type="PROSITE" id="PS51459">
    <property type="entry name" value="FIDO"/>
    <property type="match status" value="1"/>
</dbReference>
<proteinExistence type="predicted"/>
<dbReference type="AlphaFoldDB" id="A0A2K2U5N7"/>
<evidence type="ECO:0000256" key="1">
    <source>
        <dbReference type="PIRSR" id="PIRSR640198-1"/>
    </source>
</evidence>
<name>A0A2K2U5N7_9ACTN</name>
<dbReference type="RefSeq" id="WP_103262831.1">
    <property type="nucleotide sequence ID" value="NZ_PPEL01000023.1"/>
</dbReference>
<feature type="domain" description="Fido" evidence="4">
    <location>
        <begin position="84"/>
        <end position="231"/>
    </location>
</feature>
<comment type="caution">
    <text evidence="5">The sequence shown here is derived from an EMBL/GenBank/DDBJ whole genome shotgun (WGS) entry which is preliminary data.</text>
</comment>